<dbReference type="PANTHER" id="PTHR45650:SF8">
    <property type="entry name" value="GDSL ESTERASE_LIPASE"/>
    <property type="match status" value="1"/>
</dbReference>
<dbReference type="InterPro" id="IPR035669">
    <property type="entry name" value="SGNH_plant_lipase-like"/>
</dbReference>
<dbReference type="EMBL" id="JAKOGI010000795">
    <property type="protein sequence ID" value="KAJ8430436.1"/>
    <property type="molecule type" value="Genomic_DNA"/>
</dbReference>
<organism evidence="9 10">
    <name type="scientific">Carnegiea gigantea</name>
    <dbReference type="NCBI Taxonomy" id="171969"/>
    <lineage>
        <taxon>Eukaryota</taxon>
        <taxon>Viridiplantae</taxon>
        <taxon>Streptophyta</taxon>
        <taxon>Embryophyta</taxon>
        <taxon>Tracheophyta</taxon>
        <taxon>Spermatophyta</taxon>
        <taxon>Magnoliopsida</taxon>
        <taxon>eudicotyledons</taxon>
        <taxon>Gunneridae</taxon>
        <taxon>Pentapetalae</taxon>
        <taxon>Caryophyllales</taxon>
        <taxon>Cactineae</taxon>
        <taxon>Cactaceae</taxon>
        <taxon>Cactoideae</taxon>
        <taxon>Echinocereeae</taxon>
        <taxon>Carnegiea</taxon>
    </lineage>
</organism>
<accession>A0A9Q1JSN5</accession>
<evidence type="ECO:0008006" key="11">
    <source>
        <dbReference type="Google" id="ProtNLM"/>
    </source>
</evidence>
<keyword evidence="4 8" id="KW-0732">Signal</keyword>
<keyword evidence="6" id="KW-0442">Lipid degradation</keyword>
<comment type="similarity">
    <text evidence="2">Belongs to the 'GDSL' lipolytic enzyme family.</text>
</comment>
<evidence type="ECO:0000256" key="2">
    <source>
        <dbReference type="ARBA" id="ARBA00008668"/>
    </source>
</evidence>
<feature type="signal peptide" evidence="8">
    <location>
        <begin position="1"/>
        <end position="21"/>
    </location>
</feature>
<dbReference type="InterPro" id="IPR001087">
    <property type="entry name" value="GDSL"/>
</dbReference>
<gene>
    <name evidence="9" type="ORF">Cgig2_025863</name>
</gene>
<keyword evidence="10" id="KW-1185">Reference proteome</keyword>
<sequence length="372" mass="40294">MTHRIYAASVLLILHFVLSSAQIQQAPGSPQIPAIFAFGDSLIDSGNNNYLASAAKSDYWPYGCDFSHGPTGRFSNGKTIVDLLGEKVGIPDLPAFADPATVGPIILQGVNYASAGAGILDETGRHWGDRISLSQQVINFESTLDGLKSIIGASNISHYLARSVAIMSFGSNDYINNYLMPSVYDSSYKYRPPEFANILLDRYTYQLLDSDIPSVCIRTNFKLGLRKFFIVGVGPVGCIPNQRAGGQAPPGRCADSVNQILGPYNEGLRSLVAQLNANHPAAIFVYANAYGFLGDILNNPAYFGFTVLDRACCGLGPVTCLPNTMPCGERNQYVFWDAYHPTEAVNSILAHRAFTGPPSDCYPINFQQLALI</sequence>
<dbReference type="GO" id="GO:0016042">
    <property type="term" value="P:lipid catabolic process"/>
    <property type="evidence" value="ECO:0007669"/>
    <property type="project" value="UniProtKB-KW"/>
</dbReference>
<dbReference type="OrthoDB" id="1600564at2759"/>
<dbReference type="PANTHER" id="PTHR45650">
    <property type="entry name" value="GDSL-LIKE LIPASE/ACYLHYDROLASE-RELATED"/>
    <property type="match status" value="1"/>
</dbReference>
<dbReference type="GO" id="GO:0016788">
    <property type="term" value="F:hydrolase activity, acting on ester bonds"/>
    <property type="evidence" value="ECO:0007669"/>
    <property type="project" value="InterPro"/>
</dbReference>
<evidence type="ECO:0000256" key="4">
    <source>
        <dbReference type="ARBA" id="ARBA00022729"/>
    </source>
</evidence>
<dbReference type="InterPro" id="IPR036514">
    <property type="entry name" value="SGNH_hydro_sf"/>
</dbReference>
<keyword evidence="7" id="KW-0443">Lipid metabolism</keyword>
<proteinExistence type="inferred from homology"/>
<dbReference type="Proteomes" id="UP001153076">
    <property type="component" value="Unassembled WGS sequence"/>
</dbReference>
<name>A0A9Q1JSN5_9CARY</name>
<evidence type="ECO:0000256" key="1">
    <source>
        <dbReference type="ARBA" id="ARBA00004613"/>
    </source>
</evidence>
<dbReference type="InterPro" id="IPR051238">
    <property type="entry name" value="GDSL_esterase/lipase"/>
</dbReference>
<dbReference type="Pfam" id="PF00657">
    <property type="entry name" value="Lipase_GDSL"/>
    <property type="match status" value="1"/>
</dbReference>
<dbReference type="Gene3D" id="3.40.50.1110">
    <property type="entry name" value="SGNH hydrolase"/>
    <property type="match status" value="1"/>
</dbReference>
<evidence type="ECO:0000256" key="8">
    <source>
        <dbReference type="SAM" id="SignalP"/>
    </source>
</evidence>
<dbReference type="CDD" id="cd01837">
    <property type="entry name" value="SGNH_plant_lipase_like"/>
    <property type="match status" value="1"/>
</dbReference>
<evidence type="ECO:0000313" key="9">
    <source>
        <dbReference type="EMBL" id="KAJ8430436.1"/>
    </source>
</evidence>
<comment type="caution">
    <text evidence="9">The sequence shown here is derived from an EMBL/GenBank/DDBJ whole genome shotgun (WGS) entry which is preliminary data.</text>
</comment>
<keyword evidence="5" id="KW-0378">Hydrolase</keyword>
<reference evidence="9" key="1">
    <citation type="submission" date="2022-04" db="EMBL/GenBank/DDBJ databases">
        <title>Carnegiea gigantea Genome sequencing and assembly v2.</title>
        <authorList>
            <person name="Copetti D."/>
            <person name="Sanderson M.J."/>
            <person name="Burquez A."/>
            <person name="Wojciechowski M.F."/>
        </authorList>
    </citation>
    <scope>NUCLEOTIDE SEQUENCE</scope>
    <source>
        <strain evidence="9">SGP5-SGP5p</strain>
        <tissue evidence="9">Aerial part</tissue>
    </source>
</reference>
<protein>
    <recommendedName>
        <fullName evidence="11">GDSL esterase/lipase</fullName>
    </recommendedName>
</protein>
<evidence type="ECO:0000256" key="5">
    <source>
        <dbReference type="ARBA" id="ARBA00022801"/>
    </source>
</evidence>
<comment type="subcellular location">
    <subcellularLocation>
        <location evidence="1">Secreted</location>
    </subcellularLocation>
</comment>
<dbReference type="AlphaFoldDB" id="A0A9Q1JSN5"/>
<keyword evidence="3" id="KW-0964">Secreted</keyword>
<dbReference type="GO" id="GO:0005576">
    <property type="term" value="C:extracellular region"/>
    <property type="evidence" value="ECO:0007669"/>
    <property type="project" value="UniProtKB-SubCell"/>
</dbReference>
<feature type="chain" id="PRO_5040343535" description="GDSL esterase/lipase" evidence="8">
    <location>
        <begin position="22"/>
        <end position="372"/>
    </location>
</feature>
<evidence type="ECO:0000256" key="7">
    <source>
        <dbReference type="ARBA" id="ARBA00023098"/>
    </source>
</evidence>
<evidence type="ECO:0000256" key="3">
    <source>
        <dbReference type="ARBA" id="ARBA00022525"/>
    </source>
</evidence>
<evidence type="ECO:0000256" key="6">
    <source>
        <dbReference type="ARBA" id="ARBA00022963"/>
    </source>
</evidence>
<evidence type="ECO:0000313" key="10">
    <source>
        <dbReference type="Proteomes" id="UP001153076"/>
    </source>
</evidence>